<dbReference type="Proteomes" id="UP000054279">
    <property type="component" value="Unassembled WGS sequence"/>
</dbReference>
<dbReference type="HOGENOM" id="CLU_2832854_0_0_1"/>
<dbReference type="EMBL" id="KN837172">
    <property type="protein sequence ID" value="KIJ37103.1"/>
    <property type="molecule type" value="Genomic_DNA"/>
</dbReference>
<protein>
    <submittedName>
        <fullName evidence="2">Uncharacterized protein</fullName>
    </submittedName>
</protein>
<keyword evidence="3" id="KW-1185">Reference proteome</keyword>
<dbReference type="AlphaFoldDB" id="A0A0C9U2N7"/>
<organism evidence="2 3">
    <name type="scientific">Sphaerobolus stellatus (strain SS14)</name>
    <dbReference type="NCBI Taxonomy" id="990650"/>
    <lineage>
        <taxon>Eukaryota</taxon>
        <taxon>Fungi</taxon>
        <taxon>Dikarya</taxon>
        <taxon>Basidiomycota</taxon>
        <taxon>Agaricomycotina</taxon>
        <taxon>Agaricomycetes</taxon>
        <taxon>Phallomycetidae</taxon>
        <taxon>Geastrales</taxon>
        <taxon>Sphaerobolaceae</taxon>
        <taxon>Sphaerobolus</taxon>
    </lineage>
</organism>
<feature type="compositionally biased region" description="Basic and acidic residues" evidence="1">
    <location>
        <begin position="1"/>
        <end position="10"/>
    </location>
</feature>
<feature type="compositionally biased region" description="Polar residues" evidence="1">
    <location>
        <begin position="11"/>
        <end position="20"/>
    </location>
</feature>
<name>A0A0C9U2N7_SPHS4</name>
<evidence type="ECO:0000256" key="1">
    <source>
        <dbReference type="SAM" id="MobiDB-lite"/>
    </source>
</evidence>
<accession>A0A0C9U2N7</accession>
<evidence type="ECO:0000313" key="3">
    <source>
        <dbReference type="Proteomes" id="UP000054279"/>
    </source>
</evidence>
<sequence length="66" mass="7155">MLISQRRDTLVTHSPPSTQGSKERYADDAGLQLANGEYAEPAAMLVLTLALRPKPSACYGPRLQQA</sequence>
<evidence type="ECO:0000313" key="2">
    <source>
        <dbReference type="EMBL" id="KIJ37103.1"/>
    </source>
</evidence>
<reference evidence="2 3" key="1">
    <citation type="submission" date="2014-06" db="EMBL/GenBank/DDBJ databases">
        <title>Evolutionary Origins and Diversification of the Mycorrhizal Mutualists.</title>
        <authorList>
            <consortium name="DOE Joint Genome Institute"/>
            <consortium name="Mycorrhizal Genomics Consortium"/>
            <person name="Kohler A."/>
            <person name="Kuo A."/>
            <person name="Nagy L.G."/>
            <person name="Floudas D."/>
            <person name="Copeland A."/>
            <person name="Barry K.W."/>
            <person name="Cichocki N."/>
            <person name="Veneault-Fourrey C."/>
            <person name="LaButti K."/>
            <person name="Lindquist E.A."/>
            <person name="Lipzen A."/>
            <person name="Lundell T."/>
            <person name="Morin E."/>
            <person name="Murat C."/>
            <person name="Riley R."/>
            <person name="Ohm R."/>
            <person name="Sun H."/>
            <person name="Tunlid A."/>
            <person name="Henrissat B."/>
            <person name="Grigoriev I.V."/>
            <person name="Hibbett D.S."/>
            <person name="Martin F."/>
        </authorList>
    </citation>
    <scope>NUCLEOTIDE SEQUENCE [LARGE SCALE GENOMIC DNA]</scope>
    <source>
        <strain evidence="2 3">SS14</strain>
    </source>
</reference>
<gene>
    <name evidence="2" type="ORF">M422DRAFT_33957</name>
</gene>
<feature type="region of interest" description="Disordered" evidence="1">
    <location>
        <begin position="1"/>
        <end position="25"/>
    </location>
</feature>
<proteinExistence type="predicted"/>